<comment type="caution">
    <text evidence="2">The sequence shown here is derived from an EMBL/GenBank/DDBJ whole genome shotgun (WGS) entry which is preliminary data.</text>
</comment>
<protein>
    <submittedName>
        <fullName evidence="2">Type II toxin-antitoxin system RelE/ParE family toxin</fullName>
    </submittedName>
</protein>
<evidence type="ECO:0000313" key="3">
    <source>
        <dbReference type="Proteomes" id="UP001302329"/>
    </source>
</evidence>
<dbReference type="Gene3D" id="3.30.2310.20">
    <property type="entry name" value="RelE-like"/>
    <property type="match status" value="1"/>
</dbReference>
<dbReference type="Proteomes" id="UP001302329">
    <property type="component" value="Unassembled WGS sequence"/>
</dbReference>
<dbReference type="EMBL" id="JAYGHY010000013">
    <property type="protein sequence ID" value="MEA5442133.1"/>
    <property type="molecule type" value="Genomic_DNA"/>
</dbReference>
<dbReference type="Pfam" id="PF05016">
    <property type="entry name" value="ParE_toxin"/>
    <property type="match status" value="1"/>
</dbReference>
<evidence type="ECO:0000256" key="1">
    <source>
        <dbReference type="ARBA" id="ARBA00022649"/>
    </source>
</evidence>
<organism evidence="2 3">
    <name type="scientific">Cyanobium gracile UHCC 0281</name>
    <dbReference type="NCBI Taxonomy" id="3110309"/>
    <lineage>
        <taxon>Bacteria</taxon>
        <taxon>Bacillati</taxon>
        <taxon>Cyanobacteriota</taxon>
        <taxon>Cyanophyceae</taxon>
        <taxon>Synechococcales</taxon>
        <taxon>Prochlorococcaceae</taxon>
        <taxon>Cyanobium</taxon>
    </lineage>
</organism>
<accession>A0ABU5SUD1</accession>
<proteinExistence type="predicted"/>
<gene>
    <name evidence="2" type="ORF">VB739_06170</name>
</gene>
<keyword evidence="3" id="KW-1185">Reference proteome</keyword>
<dbReference type="InterPro" id="IPR007712">
    <property type="entry name" value="RelE/ParE_toxin"/>
</dbReference>
<sequence>MPAVRFLPEAVEDLLETQRWYGRLEPALARDFAEAVAVAVERIRRDPRSFPLIHGEIRRLVLRQFPYAVYFREQSAEILVIALHGRQNPRRWQQRT</sequence>
<keyword evidence="1" id="KW-1277">Toxin-antitoxin system</keyword>
<evidence type="ECO:0000313" key="2">
    <source>
        <dbReference type="EMBL" id="MEA5442133.1"/>
    </source>
</evidence>
<dbReference type="InterPro" id="IPR035093">
    <property type="entry name" value="RelE/ParE_toxin_dom_sf"/>
</dbReference>
<reference evidence="2 3" key="1">
    <citation type="submission" date="2023-12" db="EMBL/GenBank/DDBJ databases">
        <title>Baltic Sea Cyanobacteria.</title>
        <authorList>
            <person name="Delbaje E."/>
            <person name="Fewer D.P."/>
            <person name="Shishido T.K."/>
        </authorList>
    </citation>
    <scope>NUCLEOTIDE SEQUENCE [LARGE SCALE GENOMIC DNA]</scope>
    <source>
        <strain evidence="2 3">UHCC 0281</strain>
    </source>
</reference>
<name>A0ABU5SUD1_9CYAN</name>